<keyword evidence="1" id="KW-0732">Signal</keyword>
<keyword evidence="3" id="KW-1185">Reference proteome</keyword>
<feature type="signal peptide" evidence="1">
    <location>
        <begin position="1"/>
        <end position="19"/>
    </location>
</feature>
<comment type="caution">
    <text evidence="2">The sequence shown here is derived from an EMBL/GenBank/DDBJ whole genome shotgun (WGS) entry which is preliminary data.</text>
</comment>
<evidence type="ECO:0000313" key="2">
    <source>
        <dbReference type="EMBL" id="GGJ22701.1"/>
    </source>
</evidence>
<organism evidence="2 3">
    <name type="scientific">Deinococcus roseus</name>
    <dbReference type="NCBI Taxonomy" id="392414"/>
    <lineage>
        <taxon>Bacteria</taxon>
        <taxon>Thermotogati</taxon>
        <taxon>Deinococcota</taxon>
        <taxon>Deinococci</taxon>
        <taxon>Deinococcales</taxon>
        <taxon>Deinococcaceae</taxon>
        <taxon>Deinococcus</taxon>
    </lineage>
</organism>
<evidence type="ECO:0000313" key="3">
    <source>
        <dbReference type="Proteomes" id="UP000632222"/>
    </source>
</evidence>
<dbReference type="Proteomes" id="UP000632222">
    <property type="component" value="Unassembled WGS sequence"/>
</dbReference>
<dbReference type="EMBL" id="BMOD01000002">
    <property type="protein sequence ID" value="GGJ22701.1"/>
    <property type="molecule type" value="Genomic_DNA"/>
</dbReference>
<sequence length="163" mass="18239">MNHNHMVMLALLFTPVALAQNQKSSAAEVFKTTFSRPHIQKNNLLIEVTIKNMFFRGVSVHYGGCAFAYQAMNEKGKIILQDPYSAQKNQKANASSALHACPATLYTESLQPGEQFKGATGVSLPLKLFPKGTYTLLTQLEAQVWIGSQPRRMWIKGTYTFKR</sequence>
<proteinExistence type="predicted"/>
<protein>
    <submittedName>
        <fullName evidence="2">Uncharacterized protein</fullName>
    </submittedName>
</protein>
<feature type="chain" id="PRO_5046809054" evidence="1">
    <location>
        <begin position="20"/>
        <end position="163"/>
    </location>
</feature>
<accession>A0ABQ2CUR5</accession>
<reference evidence="3" key="1">
    <citation type="journal article" date="2019" name="Int. J. Syst. Evol. Microbiol.">
        <title>The Global Catalogue of Microorganisms (GCM) 10K type strain sequencing project: providing services to taxonomists for standard genome sequencing and annotation.</title>
        <authorList>
            <consortium name="The Broad Institute Genomics Platform"/>
            <consortium name="The Broad Institute Genome Sequencing Center for Infectious Disease"/>
            <person name="Wu L."/>
            <person name="Ma J."/>
        </authorList>
    </citation>
    <scope>NUCLEOTIDE SEQUENCE [LARGE SCALE GENOMIC DNA]</scope>
    <source>
        <strain evidence="3">JCM 14370</strain>
    </source>
</reference>
<dbReference type="RefSeq" id="WP_188999743.1">
    <property type="nucleotide sequence ID" value="NZ_BMOD01000002.1"/>
</dbReference>
<gene>
    <name evidence="2" type="ORF">GCM10008938_06140</name>
</gene>
<name>A0ABQ2CUR5_9DEIO</name>
<evidence type="ECO:0000256" key="1">
    <source>
        <dbReference type="SAM" id="SignalP"/>
    </source>
</evidence>